<reference evidence="6" key="1">
    <citation type="submission" date="2025-08" db="UniProtKB">
        <authorList>
            <consortium name="RefSeq"/>
        </authorList>
    </citation>
    <scope>IDENTIFICATION</scope>
    <source>
        <tissue evidence="6">Whole organism</tissue>
    </source>
</reference>
<dbReference type="GeneID" id="125179104"/>
<dbReference type="RefSeq" id="XP_047740227.1">
    <property type="nucleotide sequence ID" value="XM_047884271.1"/>
</dbReference>
<organism evidence="5 6">
    <name type="scientific">Hyalella azteca</name>
    <name type="common">Amphipod</name>
    <dbReference type="NCBI Taxonomy" id="294128"/>
    <lineage>
        <taxon>Eukaryota</taxon>
        <taxon>Metazoa</taxon>
        <taxon>Ecdysozoa</taxon>
        <taxon>Arthropoda</taxon>
        <taxon>Crustacea</taxon>
        <taxon>Multicrustacea</taxon>
        <taxon>Malacostraca</taxon>
        <taxon>Eumalacostraca</taxon>
        <taxon>Peracarida</taxon>
        <taxon>Amphipoda</taxon>
        <taxon>Senticaudata</taxon>
        <taxon>Talitrida</taxon>
        <taxon>Talitroidea</taxon>
        <taxon>Hyalellidae</taxon>
        <taxon>Hyalella</taxon>
    </lineage>
</organism>
<dbReference type="Pfam" id="PF00443">
    <property type="entry name" value="UCH"/>
    <property type="match status" value="1"/>
</dbReference>
<dbReference type="PROSITE" id="PS50235">
    <property type="entry name" value="USP_3"/>
    <property type="match status" value="1"/>
</dbReference>
<feature type="compositionally biased region" description="Basic residues" evidence="3">
    <location>
        <begin position="1"/>
        <end position="15"/>
    </location>
</feature>
<dbReference type="Gene3D" id="3.90.70.10">
    <property type="entry name" value="Cysteine proteinases"/>
    <property type="match status" value="1"/>
</dbReference>
<dbReference type="InterPro" id="IPR028889">
    <property type="entry name" value="USP"/>
</dbReference>
<dbReference type="InterPro" id="IPR038765">
    <property type="entry name" value="Papain-like_cys_pep_sf"/>
</dbReference>
<dbReference type="SUPFAM" id="SSF54001">
    <property type="entry name" value="Cysteine proteinases"/>
    <property type="match status" value="1"/>
</dbReference>
<dbReference type="GO" id="GO:0004843">
    <property type="term" value="F:cysteine-type deubiquitinase activity"/>
    <property type="evidence" value="ECO:0007669"/>
    <property type="project" value="UniProtKB-EC"/>
</dbReference>
<dbReference type="Proteomes" id="UP000694843">
    <property type="component" value="Unplaced"/>
</dbReference>
<dbReference type="PANTHER" id="PTHR21646">
    <property type="entry name" value="UBIQUITIN CARBOXYL-TERMINAL HYDROLASE"/>
    <property type="match status" value="1"/>
</dbReference>
<evidence type="ECO:0000256" key="1">
    <source>
        <dbReference type="ARBA" id="ARBA00000707"/>
    </source>
</evidence>
<evidence type="ECO:0000256" key="2">
    <source>
        <dbReference type="ARBA" id="ARBA00012759"/>
    </source>
</evidence>
<feature type="domain" description="USP" evidence="4">
    <location>
        <begin position="47"/>
        <end position="160"/>
    </location>
</feature>
<evidence type="ECO:0000259" key="4">
    <source>
        <dbReference type="PROSITE" id="PS50235"/>
    </source>
</evidence>
<dbReference type="KEGG" id="hazt:125179104"/>
<feature type="region of interest" description="Disordered" evidence="3">
    <location>
        <begin position="27"/>
        <end position="46"/>
    </location>
</feature>
<sequence>MGRNQTGKKTKKSRNWAKSDILAGVLQYKSPPPQDGSDTTPQSSPTCGLMNSNNSCYMNAGLQLMASDPVLCRIIEKTVPADLLHQAPATYAFRQFLKKRRGGLKTGVAAPVAADAVADVLFMSGAFESGRQSDCMEFLLFLLNALSREVSRRGGMSSNW</sequence>
<gene>
    <name evidence="6" type="primary">LOC125179104</name>
</gene>
<dbReference type="InterPro" id="IPR050185">
    <property type="entry name" value="Ub_carboxyl-term_hydrolase"/>
</dbReference>
<evidence type="ECO:0000256" key="3">
    <source>
        <dbReference type="SAM" id="MobiDB-lite"/>
    </source>
</evidence>
<proteinExistence type="predicted"/>
<dbReference type="EC" id="3.4.19.12" evidence="2"/>
<dbReference type="PANTHER" id="PTHR21646:SF86">
    <property type="entry name" value="UBIQUITIN CARBOXYL-TERMINAL HYDROLASE"/>
    <property type="match status" value="1"/>
</dbReference>
<dbReference type="AlphaFoldDB" id="A0A979FUI3"/>
<feature type="region of interest" description="Disordered" evidence="3">
    <location>
        <begin position="1"/>
        <end position="21"/>
    </location>
</feature>
<name>A0A979FUI3_HYAAZ</name>
<accession>A0A979FUI3</accession>
<feature type="compositionally biased region" description="Polar residues" evidence="3">
    <location>
        <begin position="36"/>
        <end position="46"/>
    </location>
</feature>
<dbReference type="GO" id="GO:0016579">
    <property type="term" value="P:protein deubiquitination"/>
    <property type="evidence" value="ECO:0007669"/>
    <property type="project" value="InterPro"/>
</dbReference>
<comment type="catalytic activity">
    <reaction evidence="1">
        <text>Thiol-dependent hydrolysis of ester, thioester, amide, peptide and isopeptide bonds formed by the C-terminal Gly of ubiquitin (a 76-residue protein attached to proteins as an intracellular targeting signal).</text>
        <dbReference type="EC" id="3.4.19.12"/>
    </reaction>
</comment>
<dbReference type="InterPro" id="IPR001394">
    <property type="entry name" value="Peptidase_C19_UCH"/>
</dbReference>
<protein>
    <recommendedName>
        <fullName evidence="2">ubiquitinyl hydrolase 1</fullName>
        <ecNumber evidence="2">3.4.19.12</ecNumber>
    </recommendedName>
</protein>
<keyword evidence="5" id="KW-1185">Reference proteome</keyword>
<evidence type="ECO:0000313" key="6">
    <source>
        <dbReference type="RefSeq" id="XP_047740227.1"/>
    </source>
</evidence>
<evidence type="ECO:0000313" key="5">
    <source>
        <dbReference type="Proteomes" id="UP000694843"/>
    </source>
</evidence>